<keyword evidence="2" id="KW-1185">Reference proteome</keyword>
<dbReference type="EMBL" id="JARKHS020034149">
    <property type="protein sequence ID" value="KAK8758417.1"/>
    <property type="molecule type" value="Genomic_DNA"/>
</dbReference>
<protein>
    <submittedName>
        <fullName evidence="1">Uncharacterized protein</fullName>
    </submittedName>
</protein>
<organism evidence="1 2">
    <name type="scientific">Amblyomma americanum</name>
    <name type="common">Lone star tick</name>
    <dbReference type="NCBI Taxonomy" id="6943"/>
    <lineage>
        <taxon>Eukaryota</taxon>
        <taxon>Metazoa</taxon>
        <taxon>Ecdysozoa</taxon>
        <taxon>Arthropoda</taxon>
        <taxon>Chelicerata</taxon>
        <taxon>Arachnida</taxon>
        <taxon>Acari</taxon>
        <taxon>Parasitiformes</taxon>
        <taxon>Ixodida</taxon>
        <taxon>Ixodoidea</taxon>
        <taxon>Ixodidae</taxon>
        <taxon>Amblyomminae</taxon>
        <taxon>Amblyomma</taxon>
    </lineage>
</organism>
<sequence length="88" mass="10153">MHKRKRPSFFEVPYISALGMQQKCSEHFKYYSQAATDLSNISPRRRARRLNAPNERCQLRAQRVRDDAVCRVAPRAAPYGRASKSVLS</sequence>
<evidence type="ECO:0000313" key="2">
    <source>
        <dbReference type="Proteomes" id="UP001321473"/>
    </source>
</evidence>
<comment type="caution">
    <text evidence="1">The sequence shown here is derived from an EMBL/GenBank/DDBJ whole genome shotgun (WGS) entry which is preliminary data.</text>
</comment>
<gene>
    <name evidence="1" type="ORF">V5799_003950</name>
</gene>
<dbReference type="Proteomes" id="UP001321473">
    <property type="component" value="Unassembled WGS sequence"/>
</dbReference>
<dbReference type="AlphaFoldDB" id="A0AAQ4D7H7"/>
<name>A0AAQ4D7H7_AMBAM</name>
<proteinExistence type="predicted"/>
<accession>A0AAQ4D7H7</accession>
<evidence type="ECO:0000313" key="1">
    <source>
        <dbReference type="EMBL" id="KAK8758417.1"/>
    </source>
</evidence>
<reference evidence="1 2" key="1">
    <citation type="journal article" date="2023" name="Arcadia Sci">
        <title>De novo assembly of a long-read Amblyomma americanum tick genome.</title>
        <authorList>
            <person name="Chou S."/>
            <person name="Poskanzer K.E."/>
            <person name="Rollins M."/>
            <person name="Thuy-Boun P.S."/>
        </authorList>
    </citation>
    <scope>NUCLEOTIDE SEQUENCE [LARGE SCALE GENOMIC DNA]</scope>
    <source>
        <strain evidence="1">F_SG_1</strain>
        <tissue evidence="1">Salivary glands</tissue>
    </source>
</reference>